<keyword evidence="4" id="KW-1185">Reference proteome</keyword>
<proteinExistence type="predicted"/>
<dbReference type="PRINTS" id="PR00743">
    <property type="entry name" value="GLHYDRLASE36"/>
</dbReference>
<reference evidence="3 4" key="3">
    <citation type="submission" date="2023-06" db="EMBL/GenBank/DDBJ databases">
        <authorList>
            <person name="Zeman M."/>
            <person name="Kubasova T."/>
            <person name="Jahodarova E."/>
            <person name="Nykrynova M."/>
            <person name="Rychlik I."/>
        </authorList>
    </citation>
    <scope>NUCLEOTIDE SEQUENCE [LARGE SCALE GENOMIC DNA]</scope>
    <source>
        <strain evidence="3 4">105_WCHN</strain>
    </source>
</reference>
<dbReference type="EMBL" id="JAUDEO010000026">
    <property type="protein sequence ID" value="MDM8334033.1"/>
    <property type="molecule type" value="Genomic_DNA"/>
</dbReference>
<dbReference type="InterPro" id="IPR050985">
    <property type="entry name" value="Alpha-glycosidase_related"/>
</dbReference>
<dbReference type="CDD" id="cd14791">
    <property type="entry name" value="GH36"/>
    <property type="match status" value="1"/>
</dbReference>
<dbReference type="InterPro" id="IPR013785">
    <property type="entry name" value="Aldolase_TIM"/>
</dbReference>
<dbReference type="Proteomes" id="UP001529423">
    <property type="component" value="Unassembled WGS sequence"/>
</dbReference>
<evidence type="ECO:0000313" key="4">
    <source>
        <dbReference type="Proteomes" id="UP001529423"/>
    </source>
</evidence>
<dbReference type="InterPro" id="IPR002252">
    <property type="entry name" value="Glyco_hydro_36"/>
</dbReference>
<keyword evidence="2" id="KW-0326">Glycosidase</keyword>
<gene>
    <name evidence="3" type="ORF">QUW46_05550</name>
</gene>
<dbReference type="PANTHER" id="PTHR43053:SF3">
    <property type="entry name" value="ALPHA-GALACTOSIDASE C-RELATED"/>
    <property type="match status" value="1"/>
</dbReference>
<name>A0ABT7VMS2_9LACO</name>
<reference evidence="3 4" key="2">
    <citation type="submission" date="2023-06" db="EMBL/GenBank/DDBJ databases">
        <title>Identification and characterization of horizontal gene transfer across gut microbiota members of farm animals based on homology search.</title>
        <authorList>
            <person name="Schwarzerova J."/>
            <person name="Nykrynova M."/>
            <person name="Jureckova K."/>
            <person name="Cejkova D."/>
            <person name="Rychlik I."/>
        </authorList>
    </citation>
    <scope>NUCLEOTIDE SEQUENCE [LARGE SCALE GENOMIC DNA]</scope>
    <source>
        <strain evidence="3 4">105_WCHN</strain>
    </source>
</reference>
<evidence type="ECO:0000313" key="3">
    <source>
        <dbReference type="EMBL" id="MDM8334033.1"/>
    </source>
</evidence>
<reference evidence="4" key="1">
    <citation type="submission" date="2023-06" db="EMBL/GenBank/DDBJ databases">
        <title>Identification and characterization of horizontal gene transfer across gut microbiota members of farm animals based on homology search.</title>
        <authorList>
            <person name="Zeman M."/>
            <person name="Kubasova T."/>
            <person name="Jahodarova E."/>
            <person name="Nykrynova M."/>
            <person name="Rychlik I."/>
        </authorList>
    </citation>
    <scope>NUCLEOTIDE SEQUENCE [LARGE SCALE GENOMIC DNA]</scope>
    <source>
        <strain evidence="4">105_WCHN</strain>
    </source>
</reference>
<dbReference type="Gene3D" id="3.20.20.70">
    <property type="entry name" value="Aldolase class I"/>
    <property type="match status" value="1"/>
</dbReference>
<organism evidence="3 4">
    <name type="scientific">Limosilactobacillus panis</name>
    <dbReference type="NCBI Taxonomy" id="47493"/>
    <lineage>
        <taxon>Bacteria</taxon>
        <taxon>Bacillati</taxon>
        <taxon>Bacillota</taxon>
        <taxon>Bacilli</taxon>
        <taxon>Lactobacillales</taxon>
        <taxon>Lactobacillaceae</taxon>
        <taxon>Limosilactobacillus</taxon>
    </lineage>
</organism>
<evidence type="ECO:0000256" key="2">
    <source>
        <dbReference type="ARBA" id="ARBA00023295"/>
    </source>
</evidence>
<keyword evidence="1" id="KW-0378">Hydrolase</keyword>
<comment type="caution">
    <text evidence="3">The sequence shown here is derived from an EMBL/GenBank/DDBJ whole genome shotgun (WGS) entry which is preliminary data.</text>
</comment>
<evidence type="ECO:0000256" key="1">
    <source>
        <dbReference type="ARBA" id="ARBA00022801"/>
    </source>
</evidence>
<dbReference type="SUPFAM" id="SSF51445">
    <property type="entry name" value="(Trans)glycosidases"/>
    <property type="match status" value="1"/>
</dbReference>
<dbReference type="InterPro" id="IPR017853">
    <property type="entry name" value="GH"/>
</dbReference>
<sequence>MGEWQPSSERFPNGIEEVIDYIRSKGMVPGLWLEIEVMGIKCPLASQLPDDWFFTRHGKRVINSDRYHLDFTNPAVRKYADSVVDRLVKQYGVGYIKMDYNITTGIGTDHAADSYGDGLLNHNRAYLKWLDAVFQRYPELVIENCGSGGMRHDYAMLQRHSIQSMTDQTDYVRNGNIAAVGASVVTPEQCAIWSYPLKDGDDEEVIFNMVNAMLVRIHQSGLLNEVTGHRLDLVKEGIATYKHYRDQIPSLLPVWPTGLGQIDDSWFSYGLHGHGEMYLAVWRGVGGVATQSIDLTAYGKVATIKQVYPTNDELISYAVVGNKLAVNFPRERVARLYKVEFK</sequence>
<dbReference type="PANTHER" id="PTHR43053">
    <property type="entry name" value="GLYCOSIDASE FAMILY 31"/>
    <property type="match status" value="1"/>
</dbReference>
<dbReference type="Pfam" id="PF02065">
    <property type="entry name" value="Melibiase"/>
    <property type="match status" value="1"/>
</dbReference>
<accession>A0ABT7VMS2</accession>
<protein>
    <submittedName>
        <fullName evidence="3">Alpha-galactosidase</fullName>
    </submittedName>
</protein>